<sequence>MTKEYIILIREPEWDSSQVSEEQWAAAMQEHGAFMQAVAAAGAQLLGGDALESSAKAVRIQPARDGQPAVYTDGPFTETKEVVSGFYKIGAESDEQARELAARVPTGGWVELFPVMDTNGQANPS</sequence>
<keyword evidence="4" id="KW-1185">Reference proteome</keyword>
<dbReference type="SUPFAM" id="SSF54909">
    <property type="entry name" value="Dimeric alpha+beta barrel"/>
    <property type="match status" value="1"/>
</dbReference>
<dbReference type="PANTHER" id="PTHR35174">
    <property type="entry name" value="BLL7171 PROTEIN-RELATED"/>
    <property type="match status" value="1"/>
</dbReference>
<evidence type="ECO:0000256" key="1">
    <source>
        <dbReference type="ARBA" id="ARBA00007689"/>
    </source>
</evidence>
<comment type="caution">
    <text evidence="3">The sequence shown here is derived from an EMBL/GenBank/DDBJ whole genome shotgun (WGS) entry which is preliminary data.</text>
</comment>
<dbReference type="Pfam" id="PF03795">
    <property type="entry name" value="YCII"/>
    <property type="match status" value="1"/>
</dbReference>
<accession>A0ABT2H4V6</accession>
<evidence type="ECO:0000313" key="4">
    <source>
        <dbReference type="Proteomes" id="UP001165586"/>
    </source>
</evidence>
<dbReference type="Gene3D" id="3.30.70.1060">
    <property type="entry name" value="Dimeric alpha+beta barrel"/>
    <property type="match status" value="1"/>
</dbReference>
<comment type="similarity">
    <text evidence="1">Belongs to the YciI family.</text>
</comment>
<name>A0ABT2H4V6_9MICO</name>
<gene>
    <name evidence="3" type="ORF">N1032_14590</name>
</gene>
<dbReference type="RefSeq" id="WP_259539880.1">
    <property type="nucleotide sequence ID" value="NZ_JANLCJ010000005.1"/>
</dbReference>
<proteinExistence type="inferred from homology"/>
<organism evidence="3 4">
    <name type="scientific">Herbiconiux daphne</name>
    <dbReference type="NCBI Taxonomy" id="2970914"/>
    <lineage>
        <taxon>Bacteria</taxon>
        <taxon>Bacillati</taxon>
        <taxon>Actinomycetota</taxon>
        <taxon>Actinomycetes</taxon>
        <taxon>Micrococcales</taxon>
        <taxon>Microbacteriaceae</taxon>
        <taxon>Herbiconiux</taxon>
    </lineage>
</organism>
<reference evidence="3" key="1">
    <citation type="submission" date="2022-08" db="EMBL/GenBank/DDBJ databases">
        <authorList>
            <person name="Deng Y."/>
            <person name="Han X.-F."/>
            <person name="Zhang Y.-Q."/>
        </authorList>
    </citation>
    <scope>NUCLEOTIDE SEQUENCE</scope>
    <source>
        <strain evidence="3">CPCC 203386</strain>
    </source>
</reference>
<protein>
    <submittedName>
        <fullName evidence="3">YciI family protein</fullName>
    </submittedName>
</protein>
<dbReference type="EMBL" id="JANLCJ010000005">
    <property type="protein sequence ID" value="MCS5734970.1"/>
    <property type="molecule type" value="Genomic_DNA"/>
</dbReference>
<dbReference type="InterPro" id="IPR005545">
    <property type="entry name" value="YCII"/>
</dbReference>
<evidence type="ECO:0000313" key="3">
    <source>
        <dbReference type="EMBL" id="MCS5734970.1"/>
    </source>
</evidence>
<evidence type="ECO:0000259" key="2">
    <source>
        <dbReference type="Pfam" id="PF03795"/>
    </source>
</evidence>
<dbReference type="InterPro" id="IPR011008">
    <property type="entry name" value="Dimeric_a/b-barrel"/>
</dbReference>
<feature type="domain" description="YCII-related" evidence="2">
    <location>
        <begin position="18"/>
        <end position="107"/>
    </location>
</feature>
<dbReference type="Proteomes" id="UP001165586">
    <property type="component" value="Unassembled WGS sequence"/>
</dbReference>
<dbReference type="PANTHER" id="PTHR35174:SF3">
    <property type="entry name" value="BLL7171 PROTEIN"/>
    <property type="match status" value="1"/>
</dbReference>